<dbReference type="InterPro" id="IPR006091">
    <property type="entry name" value="Acyl-CoA_Oxase/DH_mid-dom"/>
</dbReference>
<dbReference type="InterPro" id="IPR009100">
    <property type="entry name" value="AcylCoA_DH/oxidase_NM_dom_sf"/>
</dbReference>
<reference evidence="2 3" key="1">
    <citation type="submission" date="2016-02" db="EMBL/GenBank/DDBJ databases">
        <title>Complete genome of Sinomonas atrocyanea KCTC 3377.</title>
        <authorList>
            <person name="Kim K.M."/>
        </authorList>
    </citation>
    <scope>NUCLEOTIDE SEQUENCE [LARGE SCALE GENOMIC DNA]</scope>
    <source>
        <strain evidence="2 3">KCTC 3377</strain>
    </source>
</reference>
<dbReference type="Proteomes" id="UP000070134">
    <property type="component" value="Chromosome"/>
</dbReference>
<dbReference type="AlphaFoldDB" id="A0A127A2S9"/>
<gene>
    <name evidence="2" type="ORF">SA2016_2435</name>
</gene>
<dbReference type="EMBL" id="CP014518">
    <property type="protein sequence ID" value="AMM33104.1"/>
    <property type="molecule type" value="Genomic_DNA"/>
</dbReference>
<dbReference type="InterPro" id="IPR046373">
    <property type="entry name" value="Acyl-CoA_Oxase/DH_mid-dom_sf"/>
</dbReference>
<dbReference type="STRING" id="37927.SA2016_2435"/>
<dbReference type="PATRIC" id="fig|37927.3.peg.2505"/>
<keyword evidence="3" id="KW-1185">Reference proteome</keyword>
<dbReference type="SUPFAM" id="SSF56645">
    <property type="entry name" value="Acyl-CoA dehydrogenase NM domain-like"/>
    <property type="match status" value="1"/>
</dbReference>
<evidence type="ECO:0000313" key="2">
    <source>
        <dbReference type="EMBL" id="AMM33104.1"/>
    </source>
</evidence>
<proteinExistence type="predicted"/>
<sequence>MVSIGPARGLSADAAAEPAAGDDLAEAARSASGEWPDRALGLARRLGTAAPFPGEGRTAELWELLTRLGAADLSVARVVEPHLDALAILRQAGLGQPEAGSVWGVFAAEGPGARLEARRDPEGWRLHGTKPWCSLAGGLSHAVVTAHTGPETRRAFAVRLRHPGVAVRDGGWQALGLPGIPSGPVEFDAVPAEPVGPDGWYLERPGFAWGGIGVAAVWHGGALGVARRLWAAATERTPDQIALAHLGSADLALGTARAALAGAAAAVDAGQAEGAAGALLALRARGTVAAAAETVLAVVDHALGPAPLAFEAEHAQRVADLRLYLRQHHAERDTAALGRSLLEAGERPW</sequence>
<dbReference type="OrthoDB" id="107064at2"/>
<dbReference type="GO" id="GO:0016627">
    <property type="term" value="F:oxidoreductase activity, acting on the CH-CH group of donors"/>
    <property type="evidence" value="ECO:0007669"/>
    <property type="project" value="InterPro"/>
</dbReference>
<dbReference type="Gene3D" id="2.40.110.10">
    <property type="entry name" value="Butyryl-CoA Dehydrogenase, subunit A, domain 2"/>
    <property type="match status" value="1"/>
</dbReference>
<evidence type="ECO:0000259" key="1">
    <source>
        <dbReference type="Pfam" id="PF02770"/>
    </source>
</evidence>
<name>A0A127A2S9_9MICC</name>
<dbReference type="RefSeq" id="WP_084249481.1">
    <property type="nucleotide sequence ID" value="NZ_BJMO01000044.1"/>
</dbReference>
<evidence type="ECO:0000313" key="3">
    <source>
        <dbReference type="Proteomes" id="UP000070134"/>
    </source>
</evidence>
<accession>A0A127A2S9</accession>
<organism evidence="2 3">
    <name type="scientific">Sinomonas atrocyanea</name>
    <dbReference type="NCBI Taxonomy" id="37927"/>
    <lineage>
        <taxon>Bacteria</taxon>
        <taxon>Bacillati</taxon>
        <taxon>Actinomycetota</taxon>
        <taxon>Actinomycetes</taxon>
        <taxon>Micrococcales</taxon>
        <taxon>Micrococcaceae</taxon>
        <taxon>Sinomonas</taxon>
    </lineage>
</organism>
<feature type="domain" description="Acyl-CoA oxidase/dehydrogenase middle" evidence="1">
    <location>
        <begin position="114"/>
        <end position="190"/>
    </location>
</feature>
<dbReference type="Pfam" id="PF02770">
    <property type="entry name" value="Acyl-CoA_dh_M"/>
    <property type="match status" value="1"/>
</dbReference>
<protein>
    <submittedName>
        <fullName evidence="2">Acyl-CoA dehydrogenase/oxidase domain protein</fullName>
    </submittedName>
</protein>
<dbReference type="KEGG" id="satk:SA2016_2435"/>